<gene>
    <name evidence="2" type="ORF">MERR_LOCUS22607</name>
    <name evidence="3" type="ORF">MERR_LOCUS23465</name>
</gene>
<feature type="compositionally biased region" description="Basic and acidic residues" evidence="1">
    <location>
        <begin position="94"/>
        <end position="103"/>
    </location>
</feature>
<name>A0A6D2J5Z7_9BRAS</name>
<proteinExistence type="predicted"/>
<reference evidence="2 4" key="1">
    <citation type="submission" date="2020-01" db="EMBL/GenBank/DDBJ databases">
        <authorList>
            <person name="Mishra B."/>
        </authorList>
    </citation>
    <scope>NUCLEOTIDE SEQUENCE [LARGE SCALE GENOMIC DNA]</scope>
</reference>
<sequence length="110" mass="11879">MDLLRSMELSASTGLSFADCSMAFRAGTSGASSTGTGTVKKSRRRPQSSVRRTQQRSNEAAQTEIGQQLSSGQKESSCIKRKVEEVGEVSAKCVKRDQSRVDPLDPPTIQ</sequence>
<evidence type="ECO:0000313" key="4">
    <source>
        <dbReference type="Proteomes" id="UP000467841"/>
    </source>
</evidence>
<feature type="compositionally biased region" description="Low complexity" evidence="1">
    <location>
        <begin position="26"/>
        <end position="38"/>
    </location>
</feature>
<dbReference type="EMBL" id="CACVBM020001157">
    <property type="protein sequence ID" value="CAA7035372.1"/>
    <property type="molecule type" value="Genomic_DNA"/>
</dbReference>
<feature type="region of interest" description="Disordered" evidence="1">
    <location>
        <begin position="26"/>
        <end position="110"/>
    </location>
</feature>
<dbReference type="EMBL" id="CACVBM020001163">
    <property type="protein sequence ID" value="CAA7036230.1"/>
    <property type="molecule type" value="Genomic_DNA"/>
</dbReference>
<evidence type="ECO:0000256" key="1">
    <source>
        <dbReference type="SAM" id="MobiDB-lite"/>
    </source>
</evidence>
<dbReference type="AlphaFoldDB" id="A0A6D2J5Z7"/>
<dbReference type="Proteomes" id="UP000467841">
    <property type="component" value="Unassembled WGS sequence"/>
</dbReference>
<keyword evidence="4" id="KW-1185">Reference proteome</keyword>
<evidence type="ECO:0000313" key="3">
    <source>
        <dbReference type="EMBL" id="CAA7036230.1"/>
    </source>
</evidence>
<evidence type="ECO:0000313" key="2">
    <source>
        <dbReference type="EMBL" id="CAA7035372.1"/>
    </source>
</evidence>
<organism evidence="2 4">
    <name type="scientific">Microthlaspi erraticum</name>
    <dbReference type="NCBI Taxonomy" id="1685480"/>
    <lineage>
        <taxon>Eukaryota</taxon>
        <taxon>Viridiplantae</taxon>
        <taxon>Streptophyta</taxon>
        <taxon>Embryophyta</taxon>
        <taxon>Tracheophyta</taxon>
        <taxon>Spermatophyta</taxon>
        <taxon>Magnoliopsida</taxon>
        <taxon>eudicotyledons</taxon>
        <taxon>Gunneridae</taxon>
        <taxon>Pentapetalae</taxon>
        <taxon>rosids</taxon>
        <taxon>malvids</taxon>
        <taxon>Brassicales</taxon>
        <taxon>Brassicaceae</taxon>
        <taxon>Coluteocarpeae</taxon>
        <taxon>Microthlaspi</taxon>
    </lineage>
</organism>
<accession>A0A6D2J5Z7</accession>
<feature type="compositionally biased region" description="Polar residues" evidence="1">
    <location>
        <begin position="47"/>
        <end position="76"/>
    </location>
</feature>
<protein>
    <submittedName>
        <fullName evidence="2">Uncharacterized protein</fullName>
    </submittedName>
</protein>